<accession>A0A2K8T3Y7</accession>
<evidence type="ECO:0000313" key="2">
    <source>
        <dbReference type="Proteomes" id="UP000232003"/>
    </source>
</evidence>
<dbReference type="AlphaFoldDB" id="A0A2K8T3Y7"/>
<gene>
    <name evidence="1" type="ORF">COO91_08550</name>
</gene>
<evidence type="ECO:0000313" key="1">
    <source>
        <dbReference type="EMBL" id="AUB42422.1"/>
    </source>
</evidence>
<sequence length="86" mass="9158">MKIRDLDCQQGYLESLNDVKAENLVGGEGAVILLSTTGTLLIADYTGRNEIQASNSSFASITGSFSNQTVQGGTLIQGTIRPVRPR</sequence>
<name>A0A2K8T3Y7_9NOSO</name>
<reference evidence="1 2" key="1">
    <citation type="submission" date="2017-11" db="EMBL/GenBank/DDBJ databases">
        <title>Complete genome of a free-living desiccation-tolerant cyanobacterium and its photosynthetic adaptation to extreme terrestrial habitat.</title>
        <authorList>
            <person name="Shang J."/>
        </authorList>
    </citation>
    <scope>NUCLEOTIDE SEQUENCE [LARGE SCALE GENOMIC DNA]</scope>
    <source>
        <strain evidence="1 2">CCNUN1</strain>
    </source>
</reference>
<protein>
    <submittedName>
        <fullName evidence="1">Uncharacterized protein</fullName>
    </submittedName>
</protein>
<dbReference type="KEGG" id="nfl:COO91_08550"/>
<dbReference type="EMBL" id="CP024785">
    <property type="protein sequence ID" value="AUB42422.1"/>
    <property type="molecule type" value="Genomic_DNA"/>
</dbReference>
<dbReference type="Proteomes" id="UP000232003">
    <property type="component" value="Chromosome"/>
</dbReference>
<keyword evidence="2" id="KW-1185">Reference proteome</keyword>
<proteinExistence type="predicted"/>
<organism evidence="1 2">
    <name type="scientific">Nostoc flagelliforme CCNUN1</name>
    <dbReference type="NCBI Taxonomy" id="2038116"/>
    <lineage>
        <taxon>Bacteria</taxon>
        <taxon>Bacillati</taxon>
        <taxon>Cyanobacteriota</taxon>
        <taxon>Cyanophyceae</taxon>
        <taxon>Nostocales</taxon>
        <taxon>Nostocaceae</taxon>
        <taxon>Nostoc</taxon>
    </lineage>
</organism>